<organism evidence="3 5">
    <name type="scientific">Medicago truncatula</name>
    <name type="common">Barrel medic</name>
    <name type="synonym">Medicago tribuloides</name>
    <dbReference type="NCBI Taxonomy" id="3880"/>
    <lineage>
        <taxon>Eukaryota</taxon>
        <taxon>Viridiplantae</taxon>
        <taxon>Streptophyta</taxon>
        <taxon>Embryophyta</taxon>
        <taxon>Tracheophyta</taxon>
        <taxon>Spermatophyta</taxon>
        <taxon>Magnoliopsida</taxon>
        <taxon>eudicotyledons</taxon>
        <taxon>Gunneridae</taxon>
        <taxon>Pentapetalae</taxon>
        <taxon>rosids</taxon>
        <taxon>fabids</taxon>
        <taxon>Fabales</taxon>
        <taxon>Fabaceae</taxon>
        <taxon>Papilionoideae</taxon>
        <taxon>50 kb inversion clade</taxon>
        <taxon>NPAAA clade</taxon>
        <taxon>Hologalegina</taxon>
        <taxon>IRL clade</taxon>
        <taxon>Trifolieae</taxon>
        <taxon>Medicago</taxon>
    </lineage>
</organism>
<feature type="compositionally biased region" description="Basic and acidic residues" evidence="1">
    <location>
        <begin position="195"/>
        <end position="204"/>
    </location>
</feature>
<feature type="region of interest" description="Disordered" evidence="1">
    <location>
        <begin position="186"/>
        <end position="207"/>
    </location>
</feature>
<dbReference type="PANTHER" id="PTHR31704">
    <property type="entry name" value="MYB/SANT-LIKE DNA-BINDING DOMAIN PROTEIN-RELATED"/>
    <property type="match status" value="1"/>
</dbReference>
<proteinExistence type="predicted"/>
<evidence type="ECO:0000313" key="3">
    <source>
        <dbReference type="EMBL" id="AES64345.2"/>
    </source>
</evidence>
<dbReference type="GO" id="GO:0003677">
    <property type="term" value="F:DNA binding"/>
    <property type="evidence" value="ECO:0007669"/>
    <property type="project" value="UniProtKB-KW"/>
</dbReference>
<name>G7IKD9_MEDTR</name>
<accession>G7IKD9</accession>
<dbReference type="Proteomes" id="UP000002051">
    <property type="component" value="Chromosome 2"/>
</dbReference>
<accession>A0A0C3UZ06</accession>
<dbReference type="PaxDb" id="3880-AES64345"/>
<gene>
    <name evidence="3" type="ordered locus">MTR_2g021280</name>
</gene>
<sequence>MTTKENISSKSENLEKAKWNNPFYTKVLLDICMDEIRKCGKPRIAFKNKKWEEIRDEFNKNASKNYTKKQLKNRMDNLRTYWTTWKQLIGKEIGLGWNTEIGNIDADPAWWDAKIKENVKYAKFQSQGLKFREELKFIFGEIVTTSQCQRTPALGMPHESSGKNAIDDVSLELIESEEDDIIPMESNKSRKKKKVSPDMGEKVTKGKTKVGTATTMRNTFERLVQASECHNEIEKAEIAATSNVLGQYSIPDCVTILKKEDDIIPMESNKSRKKRKVSPDMGEKVTKGKTKVGTATTMRNTFERLVQASECHNEIEKAEIAATSNVLGQYSIPDCVTILKSAKEEGHLNNRQFSYTLVMLKDEDNRILLMSLKDSMDALVDWILYKYQ</sequence>
<dbReference type="EMBL" id="CM001218">
    <property type="protein sequence ID" value="AES64345.2"/>
    <property type="molecule type" value="Genomic_DNA"/>
</dbReference>
<evidence type="ECO:0000313" key="4">
    <source>
        <dbReference type="EnsemblPlants" id="AES64345"/>
    </source>
</evidence>
<dbReference type="Pfam" id="PF12776">
    <property type="entry name" value="Myb_DNA-bind_3"/>
    <property type="match status" value="1"/>
</dbReference>
<evidence type="ECO:0000313" key="5">
    <source>
        <dbReference type="Proteomes" id="UP000002051"/>
    </source>
</evidence>
<keyword evidence="3" id="KW-0238">DNA-binding</keyword>
<feature type="region of interest" description="Disordered" evidence="1">
    <location>
        <begin position="268"/>
        <end position="289"/>
    </location>
</feature>
<dbReference type="HOGENOM" id="CLU_060020_1_0_1"/>
<dbReference type="PANTHER" id="PTHR31704:SF37">
    <property type="entry name" value="HEAT SHOCK PROTEIN"/>
    <property type="match status" value="1"/>
</dbReference>
<protein>
    <submittedName>
        <fullName evidence="3">Myb/SANT-like DNA-binding domain protein</fullName>
    </submittedName>
</protein>
<reference evidence="4" key="3">
    <citation type="submission" date="2015-04" db="UniProtKB">
        <authorList>
            <consortium name="EnsemblPlants"/>
        </authorList>
    </citation>
    <scope>IDENTIFICATION</scope>
    <source>
        <strain evidence="4">cv. Jemalong A17</strain>
    </source>
</reference>
<feature type="domain" description="Myb/SANT-like" evidence="2">
    <location>
        <begin position="21"/>
        <end position="113"/>
    </location>
</feature>
<reference evidence="3 5" key="2">
    <citation type="journal article" date="2014" name="BMC Genomics">
        <title>An improved genome release (version Mt4.0) for the model legume Medicago truncatula.</title>
        <authorList>
            <person name="Tang H."/>
            <person name="Krishnakumar V."/>
            <person name="Bidwell S."/>
            <person name="Rosen B."/>
            <person name="Chan A."/>
            <person name="Zhou S."/>
            <person name="Gentzbittel L."/>
            <person name="Childs K.L."/>
            <person name="Yandell M."/>
            <person name="Gundlach H."/>
            <person name="Mayer K.F."/>
            <person name="Schwartz D.C."/>
            <person name="Town C.D."/>
        </authorList>
    </citation>
    <scope>GENOME REANNOTATION</scope>
    <source>
        <strain evidence="4 5">cv. Jemalong A17</strain>
    </source>
</reference>
<dbReference type="eggNOG" id="ENOG502SAWF">
    <property type="taxonomic scope" value="Eukaryota"/>
</dbReference>
<evidence type="ECO:0000259" key="2">
    <source>
        <dbReference type="Pfam" id="PF12776"/>
    </source>
</evidence>
<keyword evidence="5" id="KW-1185">Reference proteome</keyword>
<feature type="compositionally biased region" description="Basic and acidic residues" evidence="1">
    <location>
        <begin position="277"/>
        <end position="286"/>
    </location>
</feature>
<dbReference type="InterPro" id="IPR024752">
    <property type="entry name" value="Myb/SANT-like_dom"/>
</dbReference>
<evidence type="ECO:0000256" key="1">
    <source>
        <dbReference type="SAM" id="MobiDB-lite"/>
    </source>
</evidence>
<dbReference type="AlphaFoldDB" id="G7IKD9"/>
<dbReference type="EnsemblPlants" id="AES64345">
    <property type="protein sequence ID" value="AES64345"/>
    <property type="gene ID" value="MTR_2g021280"/>
</dbReference>
<reference evidence="3 5" key="1">
    <citation type="journal article" date="2011" name="Nature">
        <title>The Medicago genome provides insight into the evolution of rhizobial symbioses.</title>
        <authorList>
            <person name="Young N.D."/>
            <person name="Debelle F."/>
            <person name="Oldroyd G.E."/>
            <person name="Geurts R."/>
            <person name="Cannon S.B."/>
            <person name="Udvardi M.K."/>
            <person name="Benedito V.A."/>
            <person name="Mayer K.F."/>
            <person name="Gouzy J."/>
            <person name="Schoof H."/>
            <person name="Van de Peer Y."/>
            <person name="Proost S."/>
            <person name="Cook D.R."/>
            <person name="Meyers B.C."/>
            <person name="Spannagl M."/>
            <person name="Cheung F."/>
            <person name="De Mita S."/>
            <person name="Krishnakumar V."/>
            <person name="Gundlach H."/>
            <person name="Zhou S."/>
            <person name="Mudge J."/>
            <person name="Bharti A.K."/>
            <person name="Murray J.D."/>
            <person name="Naoumkina M.A."/>
            <person name="Rosen B."/>
            <person name="Silverstein K.A."/>
            <person name="Tang H."/>
            <person name="Rombauts S."/>
            <person name="Zhao P.X."/>
            <person name="Zhou P."/>
            <person name="Barbe V."/>
            <person name="Bardou P."/>
            <person name="Bechner M."/>
            <person name="Bellec A."/>
            <person name="Berger A."/>
            <person name="Berges H."/>
            <person name="Bidwell S."/>
            <person name="Bisseling T."/>
            <person name="Choisne N."/>
            <person name="Couloux A."/>
            <person name="Denny R."/>
            <person name="Deshpande S."/>
            <person name="Dai X."/>
            <person name="Doyle J.J."/>
            <person name="Dudez A.M."/>
            <person name="Farmer A.D."/>
            <person name="Fouteau S."/>
            <person name="Franken C."/>
            <person name="Gibelin C."/>
            <person name="Gish J."/>
            <person name="Goldstein S."/>
            <person name="Gonzalez A.J."/>
            <person name="Green P.J."/>
            <person name="Hallab A."/>
            <person name="Hartog M."/>
            <person name="Hua A."/>
            <person name="Humphray S.J."/>
            <person name="Jeong D.H."/>
            <person name="Jing Y."/>
            <person name="Jocker A."/>
            <person name="Kenton S.M."/>
            <person name="Kim D.J."/>
            <person name="Klee K."/>
            <person name="Lai H."/>
            <person name="Lang C."/>
            <person name="Lin S."/>
            <person name="Macmil S.L."/>
            <person name="Magdelenat G."/>
            <person name="Matthews L."/>
            <person name="McCorrison J."/>
            <person name="Monaghan E.L."/>
            <person name="Mun J.H."/>
            <person name="Najar F.Z."/>
            <person name="Nicholson C."/>
            <person name="Noirot C."/>
            <person name="O'Bleness M."/>
            <person name="Paule C.R."/>
            <person name="Poulain J."/>
            <person name="Prion F."/>
            <person name="Qin B."/>
            <person name="Qu C."/>
            <person name="Retzel E.F."/>
            <person name="Riddle C."/>
            <person name="Sallet E."/>
            <person name="Samain S."/>
            <person name="Samson N."/>
            <person name="Sanders I."/>
            <person name="Saurat O."/>
            <person name="Scarpelli C."/>
            <person name="Schiex T."/>
            <person name="Segurens B."/>
            <person name="Severin A.J."/>
            <person name="Sherrier D.J."/>
            <person name="Shi R."/>
            <person name="Sims S."/>
            <person name="Singer S.R."/>
            <person name="Sinharoy S."/>
            <person name="Sterck L."/>
            <person name="Viollet A."/>
            <person name="Wang B.B."/>
            <person name="Wang K."/>
            <person name="Wang M."/>
            <person name="Wang X."/>
            <person name="Warfsmann J."/>
            <person name="Weissenbach J."/>
            <person name="White D.D."/>
            <person name="White J.D."/>
            <person name="Wiley G.B."/>
            <person name="Wincker P."/>
            <person name="Xing Y."/>
            <person name="Yang L."/>
            <person name="Yao Z."/>
            <person name="Ying F."/>
            <person name="Zhai J."/>
            <person name="Zhou L."/>
            <person name="Zuber A."/>
            <person name="Denarie J."/>
            <person name="Dixon R.A."/>
            <person name="May G.D."/>
            <person name="Schwartz D.C."/>
            <person name="Rogers J."/>
            <person name="Quetier F."/>
            <person name="Town C.D."/>
            <person name="Roe B.A."/>
        </authorList>
    </citation>
    <scope>NUCLEOTIDE SEQUENCE [LARGE SCALE GENOMIC DNA]</scope>
    <source>
        <strain evidence="3">A17</strain>
        <strain evidence="4 5">cv. Jemalong A17</strain>
    </source>
</reference>